<keyword evidence="3" id="KW-1185">Reference proteome</keyword>
<accession>U2ZUW5</accession>
<evidence type="ECO:0000256" key="1">
    <source>
        <dbReference type="SAM" id="MobiDB-lite"/>
    </source>
</evidence>
<sequence>MGKLTDTVKGGVNEAIGKAKQHSSDPETRASGMKQELKGKAQQVKGKIEGKLGDNI</sequence>
<dbReference type="Proteomes" id="UP000016568">
    <property type="component" value="Unassembled WGS sequence"/>
</dbReference>
<evidence type="ECO:0008006" key="4">
    <source>
        <dbReference type="Google" id="ProtNLM"/>
    </source>
</evidence>
<gene>
    <name evidence="2" type="ORF">NT2_05_00990</name>
</gene>
<dbReference type="KEGG" id="ntd:EGO55_11715"/>
<comment type="caution">
    <text evidence="2">The sequence shown here is derived from an EMBL/GenBank/DDBJ whole genome shotgun (WGS) entry which is preliminary data.</text>
</comment>
<organism evidence="2 3">
    <name type="scientific">Caenibius tardaugens NBRC 16725</name>
    <dbReference type="NCBI Taxonomy" id="1219035"/>
    <lineage>
        <taxon>Bacteria</taxon>
        <taxon>Pseudomonadati</taxon>
        <taxon>Pseudomonadota</taxon>
        <taxon>Alphaproteobacteria</taxon>
        <taxon>Sphingomonadales</taxon>
        <taxon>Erythrobacteraceae</taxon>
        <taxon>Caenibius</taxon>
    </lineage>
</organism>
<protein>
    <recommendedName>
        <fullName evidence="4">CsbD-like domain-containing protein</fullName>
    </recommendedName>
</protein>
<reference evidence="2 3" key="1">
    <citation type="submission" date="2013-09" db="EMBL/GenBank/DDBJ databases">
        <title>Whole genome shotgun sequence of Novosphingobium tardaugens NBRC 16725.</title>
        <authorList>
            <person name="Isaki S."/>
            <person name="Hosoyama A."/>
            <person name="Tsuchikane K."/>
            <person name="Katsumata H."/>
            <person name="Ando Y."/>
            <person name="Yamazaki S."/>
            <person name="Fujita N."/>
        </authorList>
    </citation>
    <scope>NUCLEOTIDE SEQUENCE [LARGE SCALE GENOMIC DNA]</scope>
    <source>
        <strain evidence="2 3">NBRC 16725</strain>
    </source>
</reference>
<name>U2ZUW5_9SPHN</name>
<proteinExistence type="predicted"/>
<dbReference type="eggNOG" id="ENOG50317VU">
    <property type="taxonomic scope" value="Bacteria"/>
</dbReference>
<evidence type="ECO:0000313" key="3">
    <source>
        <dbReference type="Proteomes" id="UP000016568"/>
    </source>
</evidence>
<evidence type="ECO:0000313" key="2">
    <source>
        <dbReference type="EMBL" id="GAD49179.1"/>
    </source>
</evidence>
<dbReference type="RefSeq" id="WP_021690085.1">
    <property type="nucleotide sequence ID" value="NZ_BASZ01000005.1"/>
</dbReference>
<dbReference type="EMBL" id="BASZ01000005">
    <property type="protein sequence ID" value="GAD49179.1"/>
    <property type="molecule type" value="Genomic_DNA"/>
</dbReference>
<dbReference type="OrthoDB" id="7226109at2"/>
<dbReference type="InterPro" id="IPR036629">
    <property type="entry name" value="YjbJ_sf"/>
</dbReference>
<feature type="compositionally biased region" description="Basic and acidic residues" evidence="1">
    <location>
        <begin position="46"/>
        <end position="56"/>
    </location>
</feature>
<dbReference type="AlphaFoldDB" id="U2ZUW5"/>
<feature type="region of interest" description="Disordered" evidence="1">
    <location>
        <begin position="1"/>
        <end position="56"/>
    </location>
</feature>
<dbReference type="SUPFAM" id="SSF69047">
    <property type="entry name" value="Hypothetical protein YjbJ"/>
    <property type="match status" value="1"/>
</dbReference>